<dbReference type="Pfam" id="PF10022">
    <property type="entry name" value="DUF2264"/>
    <property type="match status" value="1"/>
</dbReference>
<dbReference type="InterPro" id="IPR049349">
    <property type="entry name" value="DUF2264_N"/>
</dbReference>
<gene>
    <name evidence="3" type="ORF">G1C95_2129</name>
</gene>
<feature type="compositionally biased region" description="Polar residues" evidence="1">
    <location>
        <begin position="489"/>
        <end position="507"/>
    </location>
</feature>
<evidence type="ECO:0000256" key="1">
    <source>
        <dbReference type="SAM" id="MobiDB-lite"/>
    </source>
</evidence>
<evidence type="ECO:0000313" key="4">
    <source>
        <dbReference type="Proteomes" id="UP000532194"/>
    </source>
</evidence>
<sequence length="730" mass="82354">MAGNVFCPTTVDRTLSPYTGLTRQSWIEAGEYLLEGAFRHIQHFDDPMVLPRQVEGVIYPHDPSNVQQIKAEYFEGLTRTMFIAAPLIRENPGLTLNGINLRDYYKSHILRACTRGDDQCVGYYEDLCAWADARRAAAAEADGRPAPHQPGWHVFQQTVETCALVICLWITKDVIWNTYTKAERDRIAEFLTGYANAPTAPNNWRLFNMLDMAFLNMEGYPIDEQVMLEHATRICDYYVGDGWYRDAAAFDYYSCWAFNVYAPLWNQWYGYEHMPYVAQRFEEWSNTLMASYARMFDRDGFTTMWGRSNVYRFAAVSPFAANLTMPRRDGRDGREGNAYAFDPGLARRIASGSLMQFLGRDDFLHDGVPTMGFYGQFTPLVQGYSCTESPYWMGKGFLCLLLDADHPFWTATEQGGLWEQLGENDVAQTALDGPAICISNHGGNGETVLRTGKVERGRDDLHGMWNYGKLCFDSKFPWESTPKPETGTADESQNTGEQLAAQPTVQPGAVESQQYVMHDLVDDTLQYGNLTLWGGQKDGVLYRRQHFAFRGGQEGNAIDLADIALPYGILRADKLRVNGHPIELTLGAYGFADNGTEIIRRERQGAQAIVLKGHDHTGQPRQLAMTVFDGWEGVDVMHSVGSNPDSPRSIVVYGRTARREQYHFAPYLLLSQVITKESLDDFSDDELFPIRSVEYTDPQSVGAYGPVRLTLADGTVRTIDFTGLEGRLMR</sequence>
<dbReference type="EMBL" id="JAAIII010000007">
    <property type="protein sequence ID" value="NMM94941.1"/>
    <property type="molecule type" value="Genomic_DNA"/>
</dbReference>
<dbReference type="Proteomes" id="UP000532194">
    <property type="component" value="Unassembled WGS sequence"/>
</dbReference>
<organism evidence="3 4">
    <name type="scientific">Bifidobacterium oedipodis</name>
    <dbReference type="NCBI Taxonomy" id="2675322"/>
    <lineage>
        <taxon>Bacteria</taxon>
        <taxon>Bacillati</taxon>
        <taxon>Actinomycetota</taxon>
        <taxon>Actinomycetes</taxon>
        <taxon>Bifidobacteriales</taxon>
        <taxon>Bifidobacteriaceae</taxon>
        <taxon>Bifidobacterium</taxon>
    </lineage>
</organism>
<evidence type="ECO:0000313" key="3">
    <source>
        <dbReference type="EMBL" id="NMM94941.1"/>
    </source>
</evidence>
<dbReference type="PANTHER" id="PTHR35339">
    <property type="entry name" value="LINALOOL DEHYDRATASE_ISOMERASE DOMAIN-CONTAINING PROTEIN"/>
    <property type="match status" value="1"/>
</dbReference>
<keyword evidence="4" id="KW-1185">Reference proteome</keyword>
<evidence type="ECO:0000259" key="2">
    <source>
        <dbReference type="Pfam" id="PF10022"/>
    </source>
</evidence>
<name>A0A7Y0ER66_9BIFI</name>
<protein>
    <recommendedName>
        <fullName evidence="2">DUF2264 domain-containing protein</fullName>
    </recommendedName>
</protein>
<accession>A0A7Y0ER66</accession>
<comment type="caution">
    <text evidence="3">The sequence shown here is derived from an EMBL/GenBank/DDBJ whole genome shotgun (WGS) entry which is preliminary data.</text>
</comment>
<dbReference type="PANTHER" id="PTHR35339:SF4">
    <property type="entry name" value="LINALOOL DEHYDRATASE_ISOMERASE DOMAIN-CONTAINING PROTEIN"/>
    <property type="match status" value="1"/>
</dbReference>
<feature type="region of interest" description="Disordered" evidence="1">
    <location>
        <begin position="481"/>
        <end position="507"/>
    </location>
</feature>
<dbReference type="AlphaFoldDB" id="A0A7Y0ER66"/>
<dbReference type="InterPro" id="IPR016624">
    <property type="entry name" value="UCP014753"/>
</dbReference>
<dbReference type="RefSeq" id="WP_169172950.1">
    <property type="nucleotide sequence ID" value="NZ_JAAIII010000007.1"/>
</dbReference>
<feature type="domain" description="DUF2264" evidence="2">
    <location>
        <begin position="22"/>
        <end position="414"/>
    </location>
</feature>
<proteinExistence type="predicted"/>
<reference evidence="3 4" key="1">
    <citation type="submission" date="2020-02" db="EMBL/GenBank/DDBJ databases">
        <title>Characterization of phylogenetic diversity of novel bifidobacterial species isolated in Czech ZOOs.</title>
        <authorList>
            <person name="Lugli G.A."/>
            <person name="Vera N.B."/>
            <person name="Ventura M."/>
        </authorList>
    </citation>
    <scope>NUCLEOTIDE SEQUENCE [LARGE SCALE GENOMIC DNA]</scope>
    <source>
        <strain evidence="3 4">DSM 109957</strain>
    </source>
</reference>